<gene>
    <name evidence="1" type="ORF">J2S74_001504</name>
</gene>
<evidence type="ECO:0000313" key="2">
    <source>
        <dbReference type="Proteomes" id="UP001230005"/>
    </source>
</evidence>
<accession>A0ABT9ZSC9</accession>
<protein>
    <submittedName>
        <fullName evidence="1">Uncharacterized protein</fullName>
    </submittedName>
</protein>
<proteinExistence type="predicted"/>
<dbReference type="EMBL" id="JAUSUG010000004">
    <property type="protein sequence ID" value="MDQ0254131.1"/>
    <property type="molecule type" value="Genomic_DNA"/>
</dbReference>
<dbReference type="Proteomes" id="UP001230005">
    <property type="component" value="Unassembled WGS sequence"/>
</dbReference>
<name>A0ABT9ZSC9_9BACI</name>
<organism evidence="1 2">
    <name type="scientific">Evansella vedderi</name>
    <dbReference type="NCBI Taxonomy" id="38282"/>
    <lineage>
        <taxon>Bacteria</taxon>
        <taxon>Bacillati</taxon>
        <taxon>Bacillota</taxon>
        <taxon>Bacilli</taxon>
        <taxon>Bacillales</taxon>
        <taxon>Bacillaceae</taxon>
        <taxon>Evansella</taxon>
    </lineage>
</organism>
<evidence type="ECO:0000313" key="1">
    <source>
        <dbReference type="EMBL" id="MDQ0254131.1"/>
    </source>
</evidence>
<comment type="caution">
    <text evidence="1">The sequence shown here is derived from an EMBL/GenBank/DDBJ whole genome shotgun (WGS) entry which is preliminary data.</text>
</comment>
<dbReference type="RefSeq" id="WP_307323638.1">
    <property type="nucleotide sequence ID" value="NZ_JAUSUG010000004.1"/>
</dbReference>
<reference evidence="1 2" key="1">
    <citation type="submission" date="2023-07" db="EMBL/GenBank/DDBJ databases">
        <title>Genomic Encyclopedia of Type Strains, Phase IV (KMG-IV): sequencing the most valuable type-strain genomes for metagenomic binning, comparative biology and taxonomic classification.</title>
        <authorList>
            <person name="Goeker M."/>
        </authorList>
    </citation>
    <scope>NUCLEOTIDE SEQUENCE [LARGE SCALE GENOMIC DNA]</scope>
    <source>
        <strain evidence="1 2">DSM 9768</strain>
    </source>
</reference>
<keyword evidence="2" id="KW-1185">Reference proteome</keyword>
<sequence>MVAVLLTIKIILIFKSYNRTSNQERLEDLNFGSENESLEEETLLTDVPIELPWEVKSLASFDIKEYEQPKRVPLNRDLKDNINNLVKLAPTATDIVKTDKKVFIKFSKEVLDKMNSGELTLMKSKGAANDFRTMVVDSKHKIRGHGTIGIKNVKKINPAQLANVALGVMTIISAQEHLENINQKLNVIDDKVNTLLRYNRNDKLGRIQGAVRYLKSILPEIQKGDISNNHAYFAKIEDIYLICYQELQSIFIEQPTTINNLRDVKEVIKYDLDNVVAEIDTIATTFEKDLSLCFGNLELMVICLNMRTYIEGTDEVSLLRLADIENDYKKTINHFDEFNRITKEKQIKLDGKFRFESAVKERKKTLEKKITYLNKTIAKNSTDMKEQLAKLKQRNSTDLNEPIDLQVEYDDSGEITALYKLKKAN</sequence>